<evidence type="ECO:0000313" key="2">
    <source>
        <dbReference type="Proteomes" id="UP000335636"/>
    </source>
</evidence>
<dbReference type="Proteomes" id="UP000335636">
    <property type="component" value="Unassembled WGS sequence"/>
</dbReference>
<dbReference type="EMBL" id="CABDUW010016131">
    <property type="protein sequence ID" value="VTJ92285.1"/>
    <property type="molecule type" value="Genomic_DNA"/>
</dbReference>
<sequence length="63" mass="7114">MKNPSIVGVLCTDSQGLNLGCKCFIQSLYKVSVEPVTLPCSSFYFPLPWQFLRIFVEVEILSK</sequence>
<gene>
    <name evidence="1" type="ORF">MONAX_5E000078</name>
</gene>
<keyword evidence="2" id="KW-1185">Reference proteome</keyword>
<dbReference type="Gene3D" id="3.30.450.30">
    <property type="entry name" value="Dynein light chain 2a, cytoplasmic"/>
    <property type="match status" value="1"/>
</dbReference>
<reference evidence="1" key="1">
    <citation type="submission" date="2019-04" db="EMBL/GenBank/DDBJ databases">
        <authorList>
            <person name="Alioto T."/>
            <person name="Alioto T."/>
        </authorList>
    </citation>
    <scope>NUCLEOTIDE SEQUENCE [LARGE SCALE GENOMIC DNA]</scope>
</reference>
<evidence type="ECO:0000313" key="1">
    <source>
        <dbReference type="EMBL" id="VTJ92285.1"/>
    </source>
</evidence>
<name>A0A5E4DEE1_MARMO</name>
<comment type="caution">
    <text evidence="1">The sequence shown here is derived from an EMBL/GenBank/DDBJ whole genome shotgun (WGS) entry which is preliminary data.</text>
</comment>
<feature type="non-terminal residue" evidence="1">
    <location>
        <position position="1"/>
    </location>
</feature>
<accession>A0A5E4DEE1</accession>
<dbReference type="AlphaFoldDB" id="A0A5E4DEE1"/>
<protein>
    <submittedName>
        <fullName evidence="1">Uncharacterized protein</fullName>
    </submittedName>
</protein>
<proteinExistence type="predicted"/>
<organism evidence="1 2">
    <name type="scientific">Marmota monax</name>
    <name type="common">Woodchuck</name>
    <dbReference type="NCBI Taxonomy" id="9995"/>
    <lineage>
        <taxon>Eukaryota</taxon>
        <taxon>Metazoa</taxon>
        <taxon>Chordata</taxon>
        <taxon>Craniata</taxon>
        <taxon>Vertebrata</taxon>
        <taxon>Euteleostomi</taxon>
        <taxon>Mammalia</taxon>
        <taxon>Eutheria</taxon>
        <taxon>Euarchontoglires</taxon>
        <taxon>Glires</taxon>
        <taxon>Rodentia</taxon>
        <taxon>Sciuromorpha</taxon>
        <taxon>Sciuridae</taxon>
        <taxon>Xerinae</taxon>
        <taxon>Marmotini</taxon>
        <taxon>Marmota</taxon>
    </lineage>
</organism>